<dbReference type="InterPro" id="IPR032694">
    <property type="entry name" value="CopC/D"/>
</dbReference>
<feature type="transmembrane region" description="Helical" evidence="6">
    <location>
        <begin position="258"/>
        <end position="279"/>
    </location>
</feature>
<feature type="region of interest" description="Disordered" evidence="5">
    <location>
        <begin position="172"/>
        <end position="254"/>
    </location>
</feature>
<organism evidence="8 9">
    <name type="scientific">Flaviflexus ciconiae</name>
    <dbReference type="NCBI Taxonomy" id="2496867"/>
    <lineage>
        <taxon>Bacteria</taxon>
        <taxon>Bacillati</taxon>
        <taxon>Actinomycetota</taxon>
        <taxon>Actinomycetes</taxon>
        <taxon>Actinomycetales</taxon>
        <taxon>Actinomycetaceae</taxon>
        <taxon>Flaviflexus</taxon>
    </lineage>
</organism>
<keyword evidence="4" id="KW-0186">Copper</keyword>
<dbReference type="OrthoDB" id="5242236at2"/>
<dbReference type="GO" id="GO:0006825">
    <property type="term" value="P:copper ion transport"/>
    <property type="evidence" value="ECO:0007669"/>
    <property type="project" value="InterPro"/>
</dbReference>
<feature type="transmembrane region" description="Helical" evidence="6">
    <location>
        <begin position="61"/>
        <end position="81"/>
    </location>
</feature>
<dbReference type="GO" id="GO:0046688">
    <property type="term" value="P:response to copper ion"/>
    <property type="evidence" value="ECO:0007669"/>
    <property type="project" value="InterPro"/>
</dbReference>
<dbReference type="PANTHER" id="PTHR34820">
    <property type="entry name" value="INNER MEMBRANE PROTEIN YEBZ"/>
    <property type="match status" value="1"/>
</dbReference>
<accession>A0A3Q9G2V5</accession>
<dbReference type="AlphaFoldDB" id="A0A3Q9G2V5"/>
<dbReference type="InterPro" id="IPR014756">
    <property type="entry name" value="Ig_E-set"/>
</dbReference>
<gene>
    <name evidence="8" type="ORF">EJ997_10455</name>
</gene>
<feature type="compositionally biased region" description="Polar residues" evidence="5">
    <location>
        <begin position="11"/>
        <end position="25"/>
    </location>
</feature>
<dbReference type="KEGG" id="flh:EJ997_10455"/>
<comment type="subcellular location">
    <subcellularLocation>
        <location evidence="1">Cell envelope</location>
    </subcellularLocation>
</comment>
<feature type="compositionally biased region" description="Acidic residues" evidence="5">
    <location>
        <begin position="188"/>
        <end position="207"/>
    </location>
</feature>
<evidence type="ECO:0000256" key="5">
    <source>
        <dbReference type="SAM" id="MobiDB-lite"/>
    </source>
</evidence>
<feature type="domain" description="CopC" evidence="7">
    <location>
        <begin position="82"/>
        <end position="173"/>
    </location>
</feature>
<dbReference type="GO" id="GO:0030313">
    <property type="term" value="C:cell envelope"/>
    <property type="evidence" value="ECO:0007669"/>
    <property type="project" value="UniProtKB-SubCell"/>
</dbReference>
<keyword evidence="6" id="KW-0472">Membrane</keyword>
<feature type="compositionally biased region" description="Acidic residues" evidence="5">
    <location>
        <begin position="242"/>
        <end position="252"/>
    </location>
</feature>
<evidence type="ECO:0000256" key="6">
    <source>
        <dbReference type="SAM" id="Phobius"/>
    </source>
</evidence>
<dbReference type="GO" id="GO:0005886">
    <property type="term" value="C:plasma membrane"/>
    <property type="evidence" value="ECO:0007669"/>
    <property type="project" value="TreeGrafter"/>
</dbReference>
<reference evidence="8 9" key="1">
    <citation type="submission" date="2018-12" db="EMBL/GenBank/DDBJ databases">
        <title>Complete genome sequence of Flaviflexus sp. H23T48.</title>
        <authorList>
            <person name="Bae J.-W."/>
            <person name="Lee J.-Y."/>
        </authorList>
    </citation>
    <scope>NUCLEOTIDE SEQUENCE [LARGE SCALE GENOMIC DNA]</scope>
    <source>
        <strain evidence="8 9">H23T48</strain>
    </source>
</reference>
<evidence type="ECO:0000256" key="4">
    <source>
        <dbReference type="ARBA" id="ARBA00023008"/>
    </source>
</evidence>
<dbReference type="EMBL" id="CP034593">
    <property type="protein sequence ID" value="AZQ77700.1"/>
    <property type="molecule type" value="Genomic_DNA"/>
</dbReference>
<dbReference type="InterPro" id="IPR014755">
    <property type="entry name" value="Cu-Rt/internalin_Ig-like"/>
</dbReference>
<evidence type="ECO:0000256" key="1">
    <source>
        <dbReference type="ARBA" id="ARBA00004196"/>
    </source>
</evidence>
<proteinExistence type="predicted"/>
<dbReference type="PANTHER" id="PTHR34820:SF4">
    <property type="entry name" value="INNER MEMBRANE PROTEIN YEBZ"/>
    <property type="match status" value="1"/>
</dbReference>
<evidence type="ECO:0000313" key="8">
    <source>
        <dbReference type="EMBL" id="AZQ77700.1"/>
    </source>
</evidence>
<keyword evidence="2" id="KW-0479">Metal-binding</keyword>
<dbReference type="Pfam" id="PF04234">
    <property type="entry name" value="CopC"/>
    <property type="match status" value="1"/>
</dbReference>
<keyword evidence="3" id="KW-0732">Signal</keyword>
<dbReference type="GO" id="GO:0042597">
    <property type="term" value="C:periplasmic space"/>
    <property type="evidence" value="ECO:0007669"/>
    <property type="project" value="InterPro"/>
</dbReference>
<evidence type="ECO:0000313" key="9">
    <source>
        <dbReference type="Proteomes" id="UP000280344"/>
    </source>
</evidence>
<keyword evidence="9" id="KW-1185">Reference proteome</keyword>
<evidence type="ECO:0000256" key="3">
    <source>
        <dbReference type="ARBA" id="ARBA00022729"/>
    </source>
</evidence>
<protein>
    <recommendedName>
        <fullName evidence="7">CopC domain-containing protein</fullName>
    </recommendedName>
</protein>
<dbReference type="GO" id="GO:0005507">
    <property type="term" value="F:copper ion binding"/>
    <property type="evidence" value="ECO:0007669"/>
    <property type="project" value="InterPro"/>
</dbReference>
<sequence>MWSAPGACPASHSSSPRTSISVNPSGMGSSALRSVVTSGPGFCGIAMLLEYGERMLRRNSAPALIVALLGFLFFGTSPASAHDTLISVDPEDGGQVETAPDEAVLTFSGNLMDISPQAVVRQGDTTLESGEVSLDGTDLIVPLPQLDAGDYEIVYSVVSSDGHRIDGLTTFTVTTGTGVGTDGSPGDTGEDEQPVADPDGQETDDPDTPVNNDETATDADEPATDEATDDAQSDDRGSDATTGEEEQADEDNGSATTWIRWGGIIVVVLGLAVIISRYLRNRD</sequence>
<dbReference type="Gene3D" id="2.60.40.1220">
    <property type="match status" value="1"/>
</dbReference>
<feature type="transmembrane region" description="Helical" evidence="6">
    <location>
        <begin position="31"/>
        <end position="49"/>
    </location>
</feature>
<feature type="region of interest" description="Disordered" evidence="5">
    <location>
        <begin position="1"/>
        <end position="25"/>
    </location>
</feature>
<dbReference type="Proteomes" id="UP000280344">
    <property type="component" value="Chromosome"/>
</dbReference>
<dbReference type="SUPFAM" id="SSF81296">
    <property type="entry name" value="E set domains"/>
    <property type="match status" value="1"/>
</dbReference>
<keyword evidence="6" id="KW-0812">Transmembrane</keyword>
<dbReference type="InterPro" id="IPR007348">
    <property type="entry name" value="CopC_dom"/>
</dbReference>
<evidence type="ECO:0000256" key="2">
    <source>
        <dbReference type="ARBA" id="ARBA00022723"/>
    </source>
</evidence>
<evidence type="ECO:0000259" key="7">
    <source>
        <dbReference type="Pfam" id="PF04234"/>
    </source>
</evidence>
<keyword evidence="6" id="KW-1133">Transmembrane helix</keyword>
<feature type="compositionally biased region" description="Acidic residues" evidence="5">
    <location>
        <begin position="215"/>
        <end position="232"/>
    </location>
</feature>
<name>A0A3Q9G2V5_9ACTO</name>